<gene>
    <name evidence="1" type="ORF">EYF80_011093</name>
</gene>
<reference evidence="1 2" key="1">
    <citation type="submission" date="2019-03" db="EMBL/GenBank/DDBJ databases">
        <title>First draft genome of Liparis tanakae, snailfish: a comprehensive survey of snailfish specific genes.</title>
        <authorList>
            <person name="Kim W."/>
            <person name="Song I."/>
            <person name="Jeong J.-H."/>
            <person name="Kim D."/>
            <person name="Kim S."/>
            <person name="Ryu S."/>
            <person name="Song J.Y."/>
            <person name="Lee S.K."/>
        </authorList>
    </citation>
    <scope>NUCLEOTIDE SEQUENCE [LARGE SCALE GENOMIC DNA]</scope>
    <source>
        <tissue evidence="1">Muscle</tissue>
    </source>
</reference>
<dbReference type="AlphaFoldDB" id="A0A4Z2IKZ7"/>
<proteinExistence type="predicted"/>
<organism evidence="1 2">
    <name type="scientific">Liparis tanakae</name>
    <name type="common">Tanaka's snailfish</name>
    <dbReference type="NCBI Taxonomy" id="230148"/>
    <lineage>
        <taxon>Eukaryota</taxon>
        <taxon>Metazoa</taxon>
        <taxon>Chordata</taxon>
        <taxon>Craniata</taxon>
        <taxon>Vertebrata</taxon>
        <taxon>Euteleostomi</taxon>
        <taxon>Actinopterygii</taxon>
        <taxon>Neopterygii</taxon>
        <taxon>Teleostei</taxon>
        <taxon>Neoteleostei</taxon>
        <taxon>Acanthomorphata</taxon>
        <taxon>Eupercaria</taxon>
        <taxon>Perciformes</taxon>
        <taxon>Cottioidei</taxon>
        <taxon>Cottales</taxon>
        <taxon>Liparidae</taxon>
        <taxon>Liparis</taxon>
    </lineage>
</organism>
<sequence length="203" mass="22645">MSYLPPASDALRHSGGDRRLWTSATVTLYLEVELSKDRRPGTEQNTSVGFDTMPSRDSFWKGRPSTLPLGRSVAHVVHPHAVPDNRRLYAVHVRGQQLWPAEAFPPPPGRAVQAQDLTRQSAPPVRAEPLLALPPGPVLLVRRLRLVYGVDVERVPEVGVGVPGLRKWYGVWVTQLDVWALVRLAELWVVNRDLKTSDFSVIS</sequence>
<evidence type="ECO:0000313" key="1">
    <source>
        <dbReference type="EMBL" id="TNN78689.1"/>
    </source>
</evidence>
<keyword evidence="2" id="KW-1185">Reference proteome</keyword>
<accession>A0A4Z2IKZ7</accession>
<comment type="caution">
    <text evidence="1">The sequence shown here is derived from an EMBL/GenBank/DDBJ whole genome shotgun (WGS) entry which is preliminary data.</text>
</comment>
<evidence type="ECO:0000313" key="2">
    <source>
        <dbReference type="Proteomes" id="UP000314294"/>
    </source>
</evidence>
<protein>
    <submittedName>
        <fullName evidence="1">Uncharacterized protein</fullName>
    </submittedName>
</protein>
<name>A0A4Z2IKZ7_9TELE</name>
<dbReference type="EMBL" id="SRLO01000071">
    <property type="protein sequence ID" value="TNN78689.1"/>
    <property type="molecule type" value="Genomic_DNA"/>
</dbReference>
<dbReference type="Proteomes" id="UP000314294">
    <property type="component" value="Unassembled WGS sequence"/>
</dbReference>